<organism evidence="1 2">
    <name type="scientific">Gemmobacter lanyuensis</name>
    <dbReference type="NCBI Taxonomy" id="1054497"/>
    <lineage>
        <taxon>Bacteria</taxon>
        <taxon>Pseudomonadati</taxon>
        <taxon>Pseudomonadota</taxon>
        <taxon>Alphaproteobacteria</taxon>
        <taxon>Rhodobacterales</taxon>
        <taxon>Paracoccaceae</taxon>
        <taxon>Gemmobacter</taxon>
    </lineage>
</organism>
<dbReference type="EMBL" id="BMYQ01000009">
    <property type="protein sequence ID" value="GGW37295.1"/>
    <property type="molecule type" value="Genomic_DNA"/>
</dbReference>
<reference evidence="1" key="1">
    <citation type="journal article" date="2014" name="Int. J. Syst. Evol. Microbiol.">
        <title>Complete genome sequence of Corynebacterium casei LMG S-19264T (=DSM 44701T), isolated from a smear-ripened cheese.</title>
        <authorList>
            <consortium name="US DOE Joint Genome Institute (JGI-PGF)"/>
            <person name="Walter F."/>
            <person name="Albersmeier A."/>
            <person name="Kalinowski J."/>
            <person name="Ruckert C."/>
        </authorList>
    </citation>
    <scope>NUCLEOTIDE SEQUENCE</scope>
    <source>
        <strain evidence="1">KCTC 23714</strain>
    </source>
</reference>
<dbReference type="InterPro" id="IPR021955">
    <property type="entry name" value="DUF3572"/>
</dbReference>
<dbReference type="AlphaFoldDB" id="A0A918J0K5"/>
<proteinExistence type="predicted"/>
<evidence type="ECO:0000313" key="2">
    <source>
        <dbReference type="Proteomes" id="UP000628984"/>
    </source>
</evidence>
<dbReference type="Pfam" id="PF12096">
    <property type="entry name" value="DUF3572"/>
    <property type="match status" value="1"/>
</dbReference>
<name>A0A918J0K5_9RHOB</name>
<sequence length="93" mass="9947">MMKQESAETLGLQALGWLLGQDELLPQFLSATGAAPDDLRRLAAQPEFLGAVLDFLLMDDSMVLAFAEAAGVPPELPYQARQLLPGGAGPHWT</sequence>
<dbReference type="RefSeq" id="WP_373296124.1">
    <property type="nucleotide sequence ID" value="NZ_BMYQ01000009.1"/>
</dbReference>
<protein>
    <recommendedName>
        <fullName evidence="3">DUF3572 domain-containing protein</fullName>
    </recommendedName>
</protein>
<dbReference type="Proteomes" id="UP000628984">
    <property type="component" value="Unassembled WGS sequence"/>
</dbReference>
<comment type="caution">
    <text evidence="1">The sequence shown here is derived from an EMBL/GenBank/DDBJ whole genome shotgun (WGS) entry which is preliminary data.</text>
</comment>
<evidence type="ECO:0008006" key="3">
    <source>
        <dbReference type="Google" id="ProtNLM"/>
    </source>
</evidence>
<accession>A0A918J0K5</accession>
<keyword evidence="2" id="KW-1185">Reference proteome</keyword>
<evidence type="ECO:0000313" key="1">
    <source>
        <dbReference type="EMBL" id="GGW37295.1"/>
    </source>
</evidence>
<gene>
    <name evidence="1" type="ORF">GCM10011452_27090</name>
</gene>
<reference evidence="1" key="2">
    <citation type="submission" date="2020-09" db="EMBL/GenBank/DDBJ databases">
        <authorList>
            <person name="Sun Q."/>
            <person name="Kim S."/>
        </authorList>
    </citation>
    <scope>NUCLEOTIDE SEQUENCE</scope>
    <source>
        <strain evidence="1">KCTC 23714</strain>
    </source>
</reference>